<dbReference type="AlphaFoldDB" id="A0AAF0E053"/>
<dbReference type="EMBL" id="CP119938">
    <property type="protein sequence ID" value="WFD03848.1"/>
    <property type="molecule type" value="Genomic_DNA"/>
</dbReference>
<organism evidence="1 2">
    <name type="scientific">Malassezia obtusa</name>
    <dbReference type="NCBI Taxonomy" id="76774"/>
    <lineage>
        <taxon>Eukaryota</taxon>
        <taxon>Fungi</taxon>
        <taxon>Dikarya</taxon>
        <taxon>Basidiomycota</taxon>
        <taxon>Ustilaginomycotina</taxon>
        <taxon>Malasseziomycetes</taxon>
        <taxon>Malasseziales</taxon>
        <taxon>Malasseziaceae</taxon>
        <taxon>Malassezia</taxon>
    </lineage>
</organism>
<gene>
    <name evidence="1" type="ORF">MOBT1_002543</name>
</gene>
<dbReference type="Proteomes" id="UP001214603">
    <property type="component" value="Chromosome 5"/>
</dbReference>
<proteinExistence type="predicted"/>
<name>A0AAF0E053_9BASI</name>
<evidence type="ECO:0000313" key="1">
    <source>
        <dbReference type="EMBL" id="WFD03848.1"/>
    </source>
</evidence>
<sequence>MAAPTPNKSNEVVCTPKVKGTLAFAMRNHIHTNRDFAVSSEVDKKWGHKLLKLKDSLHPTHEVILSECSGGSVPKKDEHAYGDAVFGTIELANERGKCLWHARDGDHWPIGVADCPSKSYQKDDMWFKLAWDEDADEDDEASVSIVDPKEKKIYASWGDDEKTHMITMSELNHVPRAPKPFVRVLKYKKI</sequence>
<reference evidence="1" key="1">
    <citation type="submission" date="2023-03" db="EMBL/GenBank/DDBJ databases">
        <title>Mating type loci evolution in Malassezia.</title>
        <authorList>
            <person name="Coelho M.A."/>
        </authorList>
    </citation>
    <scope>NUCLEOTIDE SEQUENCE</scope>
    <source>
        <strain evidence="1">CBS 7876</strain>
    </source>
</reference>
<protein>
    <submittedName>
        <fullName evidence="1">Uncharacterized protein</fullName>
    </submittedName>
</protein>
<accession>A0AAF0E053</accession>
<keyword evidence="2" id="KW-1185">Reference proteome</keyword>
<evidence type="ECO:0000313" key="2">
    <source>
        <dbReference type="Proteomes" id="UP001214603"/>
    </source>
</evidence>